<dbReference type="InterPro" id="IPR051136">
    <property type="entry name" value="Intracellular_Lectin-GPT"/>
</dbReference>
<dbReference type="GO" id="GO:0000139">
    <property type="term" value="C:Golgi membrane"/>
    <property type="evidence" value="ECO:0007669"/>
    <property type="project" value="TreeGrafter"/>
</dbReference>
<evidence type="ECO:0000256" key="1">
    <source>
        <dbReference type="ARBA" id="ARBA00004479"/>
    </source>
</evidence>
<name>A0A3P7JUR6_STRVU</name>
<dbReference type="PANTHER" id="PTHR12223:SF28">
    <property type="entry name" value="LECTIN, MANNOSE BINDING 1 LIKE"/>
    <property type="match status" value="1"/>
</dbReference>
<evidence type="ECO:0000256" key="2">
    <source>
        <dbReference type="ARBA" id="ARBA00022692"/>
    </source>
</evidence>
<sequence length="182" mass="20795">DLRIYSSSSPPADGIAIWYVDEPQSGPAWGGPTNFSGIAIVLDTYTNAIDSSSVRQSTRLFAVIRNRSFANVLDPSTDGSNLRIDIDCDLGNEIAFNRIPLSYDHVPSIRILVRYEHERLGVYYTLPFRNQEQWQHCLNVSGQFFFYKFTLWRRFIVILIVAIFPRKRLCGSCRAVGFFMLS</sequence>
<proteinExistence type="predicted"/>
<dbReference type="GO" id="GO:0005789">
    <property type="term" value="C:endoplasmic reticulum membrane"/>
    <property type="evidence" value="ECO:0007669"/>
    <property type="project" value="TreeGrafter"/>
</dbReference>
<keyword evidence="8" id="KW-1185">Reference proteome</keyword>
<keyword evidence="5" id="KW-0472">Membrane</keyword>
<organism evidence="7 8">
    <name type="scientific">Strongylus vulgaris</name>
    <name type="common">Blood worm</name>
    <dbReference type="NCBI Taxonomy" id="40348"/>
    <lineage>
        <taxon>Eukaryota</taxon>
        <taxon>Metazoa</taxon>
        <taxon>Ecdysozoa</taxon>
        <taxon>Nematoda</taxon>
        <taxon>Chromadorea</taxon>
        <taxon>Rhabditida</taxon>
        <taxon>Rhabditina</taxon>
        <taxon>Rhabditomorpha</taxon>
        <taxon>Strongyloidea</taxon>
        <taxon>Strongylidae</taxon>
        <taxon>Strongylus</taxon>
    </lineage>
</organism>
<protein>
    <recommendedName>
        <fullName evidence="6">L-type lectin-like domain-containing protein</fullName>
    </recommendedName>
</protein>
<evidence type="ECO:0000313" key="7">
    <source>
        <dbReference type="EMBL" id="VDM82624.1"/>
    </source>
</evidence>
<accession>A0A3P7JUR6</accession>
<feature type="domain" description="L-type lectin-like" evidence="6">
    <location>
        <begin position="8"/>
        <end position="141"/>
    </location>
</feature>
<dbReference type="OrthoDB" id="270293at2759"/>
<dbReference type="PANTHER" id="PTHR12223">
    <property type="entry name" value="VESICULAR MANNOSE-BINDING LECTIN"/>
    <property type="match status" value="1"/>
</dbReference>
<dbReference type="GO" id="GO:0005793">
    <property type="term" value="C:endoplasmic reticulum-Golgi intermediate compartment"/>
    <property type="evidence" value="ECO:0007669"/>
    <property type="project" value="TreeGrafter"/>
</dbReference>
<comment type="subcellular location">
    <subcellularLocation>
        <location evidence="1">Membrane</location>
        <topology evidence="1">Single-pass type I membrane protein</topology>
    </subcellularLocation>
</comment>
<dbReference type="SUPFAM" id="SSF49899">
    <property type="entry name" value="Concanavalin A-like lectins/glucanases"/>
    <property type="match status" value="1"/>
</dbReference>
<dbReference type="InterPro" id="IPR013320">
    <property type="entry name" value="ConA-like_dom_sf"/>
</dbReference>
<keyword evidence="4" id="KW-1133">Transmembrane helix</keyword>
<evidence type="ECO:0000256" key="3">
    <source>
        <dbReference type="ARBA" id="ARBA00022729"/>
    </source>
</evidence>
<keyword evidence="3" id="KW-0732">Signal</keyword>
<dbReference type="AlphaFoldDB" id="A0A3P7JUR6"/>
<dbReference type="GO" id="GO:0006888">
    <property type="term" value="P:endoplasmic reticulum to Golgi vesicle-mediated transport"/>
    <property type="evidence" value="ECO:0007669"/>
    <property type="project" value="TreeGrafter"/>
</dbReference>
<dbReference type="EMBL" id="UYYB01118520">
    <property type="protein sequence ID" value="VDM82624.1"/>
    <property type="molecule type" value="Genomic_DNA"/>
</dbReference>
<feature type="non-terminal residue" evidence="7">
    <location>
        <position position="1"/>
    </location>
</feature>
<dbReference type="InterPro" id="IPR005052">
    <property type="entry name" value="Lectin_leg"/>
</dbReference>
<reference evidence="7 8" key="1">
    <citation type="submission" date="2018-11" db="EMBL/GenBank/DDBJ databases">
        <authorList>
            <consortium name="Pathogen Informatics"/>
        </authorList>
    </citation>
    <scope>NUCLEOTIDE SEQUENCE [LARGE SCALE GENOMIC DNA]</scope>
</reference>
<evidence type="ECO:0000256" key="4">
    <source>
        <dbReference type="ARBA" id="ARBA00022989"/>
    </source>
</evidence>
<dbReference type="GO" id="GO:0005537">
    <property type="term" value="F:D-mannose binding"/>
    <property type="evidence" value="ECO:0007669"/>
    <property type="project" value="TreeGrafter"/>
</dbReference>
<evidence type="ECO:0000313" key="8">
    <source>
        <dbReference type="Proteomes" id="UP000270094"/>
    </source>
</evidence>
<keyword evidence="2" id="KW-0812">Transmembrane</keyword>
<evidence type="ECO:0000256" key="5">
    <source>
        <dbReference type="ARBA" id="ARBA00023136"/>
    </source>
</evidence>
<gene>
    <name evidence="7" type="ORF">SVUK_LOCUS17622</name>
</gene>
<dbReference type="Gene3D" id="2.60.120.200">
    <property type="match status" value="1"/>
</dbReference>
<evidence type="ECO:0000259" key="6">
    <source>
        <dbReference type="Pfam" id="PF03388"/>
    </source>
</evidence>
<dbReference type="Pfam" id="PF03388">
    <property type="entry name" value="Lectin_leg-like"/>
    <property type="match status" value="1"/>
</dbReference>
<dbReference type="Proteomes" id="UP000270094">
    <property type="component" value="Unassembled WGS sequence"/>
</dbReference>
<dbReference type="GO" id="GO:0030134">
    <property type="term" value="C:COPII-coated ER to Golgi transport vesicle"/>
    <property type="evidence" value="ECO:0007669"/>
    <property type="project" value="TreeGrafter"/>
</dbReference>